<protein>
    <recommendedName>
        <fullName evidence="8">VTT domain-containing protein</fullName>
    </recommendedName>
</protein>
<evidence type="ECO:0000313" key="10">
    <source>
        <dbReference type="EMBL" id="RKN27361.1"/>
    </source>
</evidence>
<comment type="subcellular location">
    <subcellularLocation>
        <location evidence="1 7">Cell membrane</location>
        <topology evidence="1 7">Multi-pass membrane protein</topology>
    </subcellularLocation>
</comment>
<keyword evidence="3 7" id="KW-1003">Cell membrane</keyword>
<dbReference type="InterPro" id="IPR032818">
    <property type="entry name" value="DedA-like"/>
</dbReference>
<name>A0A3A9WTK5_9ACTN</name>
<dbReference type="EMBL" id="RBDX01000001">
    <property type="protein sequence ID" value="RKN12874.1"/>
    <property type="molecule type" value="Genomic_DNA"/>
</dbReference>
<dbReference type="PANTHER" id="PTHR30353:SF0">
    <property type="entry name" value="TRANSMEMBRANE PROTEIN"/>
    <property type="match status" value="1"/>
</dbReference>
<keyword evidence="5 7" id="KW-1133">Transmembrane helix</keyword>
<sequence length="230" mass="23334">MDTGHALETVAQAQHLAYLVLFTATATPFAPNAALVMGAGALAAHGHLSLLLVGLSVLAGTLVGDLVVYAVGRRLRRGGPGPPVPAHPGDGRVRARLAWLRRMTERAAAGLHRRGGAILVPLRFVPGGRATGSAAAGLSGYPISRYAAAAMVAELAWTGIYVGAGYGGGSAVAGPVPALAAAGIALATALLLRWHRARRGPATERGFAVVGAHSLLSTRLGEKADAMPTR</sequence>
<dbReference type="PANTHER" id="PTHR30353">
    <property type="entry name" value="INNER MEMBRANE PROTEIN DEDA-RELATED"/>
    <property type="match status" value="1"/>
</dbReference>
<dbReference type="Proteomes" id="UP000268652">
    <property type="component" value="Unassembled WGS sequence"/>
</dbReference>
<evidence type="ECO:0000256" key="6">
    <source>
        <dbReference type="ARBA" id="ARBA00023136"/>
    </source>
</evidence>
<evidence type="ECO:0000313" key="9">
    <source>
        <dbReference type="EMBL" id="RKN12874.1"/>
    </source>
</evidence>
<dbReference type="RefSeq" id="WP_120744984.1">
    <property type="nucleotide sequence ID" value="NZ_RBDX01000001.1"/>
</dbReference>
<comment type="caution">
    <text evidence="9">The sequence shown here is derived from an EMBL/GenBank/DDBJ whole genome shotgun (WGS) entry which is preliminary data.</text>
</comment>
<keyword evidence="6 7" id="KW-0472">Membrane</keyword>
<evidence type="ECO:0000313" key="11">
    <source>
        <dbReference type="Proteomes" id="UP000268652"/>
    </source>
</evidence>
<evidence type="ECO:0000259" key="8">
    <source>
        <dbReference type="Pfam" id="PF09335"/>
    </source>
</evidence>
<evidence type="ECO:0000256" key="7">
    <source>
        <dbReference type="RuleBase" id="RU367016"/>
    </source>
</evidence>
<evidence type="ECO:0000256" key="5">
    <source>
        <dbReference type="ARBA" id="ARBA00022989"/>
    </source>
</evidence>
<keyword evidence="11" id="KW-1185">Reference proteome</keyword>
<evidence type="ECO:0000256" key="2">
    <source>
        <dbReference type="ARBA" id="ARBA00010792"/>
    </source>
</evidence>
<dbReference type="OrthoDB" id="4339158at2"/>
<dbReference type="Pfam" id="PF09335">
    <property type="entry name" value="VTT_dom"/>
    <property type="match status" value="1"/>
</dbReference>
<dbReference type="GO" id="GO:0005886">
    <property type="term" value="C:plasma membrane"/>
    <property type="evidence" value="ECO:0007669"/>
    <property type="project" value="UniProtKB-SubCell"/>
</dbReference>
<feature type="transmembrane region" description="Helical" evidence="7">
    <location>
        <begin position="172"/>
        <end position="192"/>
    </location>
</feature>
<feature type="transmembrane region" description="Helical" evidence="7">
    <location>
        <begin position="146"/>
        <end position="166"/>
    </location>
</feature>
<reference evidence="11 12" key="1">
    <citation type="submission" date="2018-09" db="EMBL/GenBank/DDBJ databases">
        <title>Streptomyces sp. nov. DS1-2, an endophytic actinomycete isolated from roots of Dendrobium scabrilingue.</title>
        <authorList>
            <person name="Kuncharoen N."/>
            <person name="Kudo T."/>
            <person name="Ohkuma M."/>
            <person name="Yuki M."/>
            <person name="Tanasupawat S."/>
        </authorList>
    </citation>
    <scope>NUCLEOTIDE SEQUENCE [LARGE SCALE GENOMIC DNA]</scope>
    <source>
        <strain evidence="9 12">AZ1-7</strain>
        <strain evidence="10 11">DS1-2</strain>
    </source>
</reference>
<keyword evidence="4 7" id="KW-0812">Transmembrane</keyword>
<comment type="similarity">
    <text evidence="2 7">Belongs to the DedA family.</text>
</comment>
<evidence type="ECO:0000256" key="1">
    <source>
        <dbReference type="ARBA" id="ARBA00004651"/>
    </source>
</evidence>
<dbReference type="Proteomes" id="UP000275024">
    <property type="component" value="Unassembled WGS sequence"/>
</dbReference>
<dbReference type="AlphaFoldDB" id="A0A3A9WTK5"/>
<evidence type="ECO:0000256" key="4">
    <source>
        <dbReference type="ARBA" id="ARBA00022692"/>
    </source>
</evidence>
<dbReference type="InterPro" id="IPR032816">
    <property type="entry name" value="VTT_dom"/>
</dbReference>
<evidence type="ECO:0000256" key="3">
    <source>
        <dbReference type="ARBA" id="ARBA00022475"/>
    </source>
</evidence>
<feature type="transmembrane region" description="Helical" evidence="7">
    <location>
        <begin position="50"/>
        <end position="71"/>
    </location>
</feature>
<evidence type="ECO:0000313" key="12">
    <source>
        <dbReference type="Proteomes" id="UP000275024"/>
    </source>
</evidence>
<gene>
    <name evidence="10" type="ORF">D7318_00100</name>
    <name evidence="9" type="ORF">D7319_02795</name>
</gene>
<proteinExistence type="inferred from homology"/>
<feature type="domain" description="VTT" evidence="8">
    <location>
        <begin position="31"/>
        <end position="166"/>
    </location>
</feature>
<dbReference type="EMBL" id="RBDY01000001">
    <property type="protein sequence ID" value="RKN27361.1"/>
    <property type="molecule type" value="Genomic_DNA"/>
</dbReference>
<feature type="transmembrane region" description="Helical" evidence="7">
    <location>
        <begin position="16"/>
        <end position="44"/>
    </location>
</feature>
<accession>A0A3A9WTK5</accession>
<organism evidence="9 12">
    <name type="scientific">Streptomyces radicis</name>
    <dbReference type="NCBI Taxonomy" id="1750517"/>
    <lineage>
        <taxon>Bacteria</taxon>
        <taxon>Bacillati</taxon>
        <taxon>Actinomycetota</taxon>
        <taxon>Actinomycetes</taxon>
        <taxon>Kitasatosporales</taxon>
        <taxon>Streptomycetaceae</taxon>
        <taxon>Streptomyces</taxon>
    </lineage>
</organism>